<dbReference type="Pfam" id="PF13530">
    <property type="entry name" value="SCP2_2"/>
    <property type="match status" value="1"/>
</dbReference>
<comment type="caution">
    <text evidence="7">The sequence shown here is derived from an EMBL/GenBank/DDBJ whole genome shotgun (WGS) entry which is preliminary data.</text>
</comment>
<dbReference type="InterPro" id="IPR036527">
    <property type="entry name" value="SCP2_sterol-bd_dom_sf"/>
</dbReference>
<dbReference type="PROSITE" id="PS51186">
    <property type="entry name" value="GNAT"/>
    <property type="match status" value="1"/>
</dbReference>
<dbReference type="HAMAP" id="MF_01812">
    <property type="entry name" value="Eis"/>
    <property type="match status" value="1"/>
</dbReference>
<comment type="subunit">
    <text evidence="5">Homohexamer; trimer of dimers.</text>
</comment>
<dbReference type="InterPro" id="IPR000182">
    <property type="entry name" value="GNAT_dom"/>
</dbReference>
<name>A0A9X3D5Y7_9ACTN</name>
<comment type="similarity">
    <text evidence="1 5">Belongs to the acetyltransferase Eis family.</text>
</comment>
<dbReference type="PANTHER" id="PTHR37817">
    <property type="entry name" value="N-ACETYLTRANSFERASE EIS"/>
    <property type="match status" value="1"/>
</dbReference>
<organism evidence="7 8">
    <name type="scientific">Gordonia aquimaris</name>
    <dbReference type="NCBI Taxonomy" id="2984863"/>
    <lineage>
        <taxon>Bacteria</taxon>
        <taxon>Bacillati</taxon>
        <taxon>Actinomycetota</taxon>
        <taxon>Actinomycetes</taxon>
        <taxon>Mycobacteriales</taxon>
        <taxon>Gordoniaceae</taxon>
        <taxon>Gordonia</taxon>
    </lineage>
</organism>
<feature type="active site" description="Proton donor" evidence="5">
    <location>
        <position position="137"/>
    </location>
</feature>
<dbReference type="Gene3D" id="3.30.1050.10">
    <property type="entry name" value="SCP2 sterol-binding domain"/>
    <property type="match status" value="1"/>
</dbReference>
<evidence type="ECO:0000256" key="2">
    <source>
        <dbReference type="ARBA" id="ARBA00022488"/>
    </source>
</evidence>
<evidence type="ECO:0000256" key="4">
    <source>
        <dbReference type="ARBA" id="ARBA00023315"/>
    </source>
</evidence>
<evidence type="ECO:0000313" key="8">
    <source>
        <dbReference type="Proteomes" id="UP001143347"/>
    </source>
</evidence>
<evidence type="ECO:0000256" key="3">
    <source>
        <dbReference type="ARBA" id="ARBA00022679"/>
    </source>
</evidence>
<dbReference type="PANTHER" id="PTHR37817:SF1">
    <property type="entry name" value="N-ACETYLTRANSFERASE EIS"/>
    <property type="match status" value="1"/>
</dbReference>
<proteinExistence type="inferred from homology"/>
<dbReference type="Pfam" id="PF13527">
    <property type="entry name" value="Acetyltransf_9"/>
    <property type="match status" value="1"/>
</dbReference>
<sequence>MSISQATSSDLTLARATDADWDEIFATDARAFLMTDPLSAAEQADLRGKVDNRDVVLVRDPQGLVGAPLVGVSMFYRMAMTVPGGGQTPAAGLSWVSVAATHRRRGILRTMITELFDQWESEDQVFAILTASEATIYERFGFGPACHAHDVSIDLGAAKMRHRADKHISPVNYASGEDVARRVPEIHARWAATRPGALSRPASWWEPILADRRSQRPAQTSGLHYLLHADGYASYRINTSVEPARGDISEVVAVTEAAHTDLWRVLVGLDLMSSVTASIPADDPLPEKLTDHRAVSVTGVHDKMWLRILEVERALQSRTYSADLDVVLEVTDEFRGRGGVFDLSVRDGAATVTPSTSAPTIRMDISALGSVFLGGTPARTLAAAERVWAADAATLRAFDRAFATDRAPYSGTFF</sequence>
<dbReference type="InterPro" id="IPR041380">
    <property type="entry name" value="Acetyltransf_17"/>
</dbReference>
<dbReference type="InterPro" id="IPR025559">
    <property type="entry name" value="Eis_dom"/>
</dbReference>
<feature type="active site" description="Proton acceptor; via carboxylate" evidence="5">
    <location>
        <position position="414"/>
    </location>
</feature>
<evidence type="ECO:0000256" key="5">
    <source>
        <dbReference type="HAMAP-Rule" id="MF_01812"/>
    </source>
</evidence>
<evidence type="ECO:0000313" key="7">
    <source>
        <dbReference type="EMBL" id="MCX2965525.1"/>
    </source>
</evidence>
<dbReference type="Gene3D" id="3.40.630.30">
    <property type="match status" value="2"/>
</dbReference>
<dbReference type="EMBL" id="JAPKFM010000017">
    <property type="protein sequence ID" value="MCX2965525.1"/>
    <property type="molecule type" value="Genomic_DNA"/>
</dbReference>
<keyword evidence="3 5" id="KW-0808">Transferase</keyword>
<dbReference type="InterPro" id="IPR051554">
    <property type="entry name" value="Acetyltransferase_Eis"/>
</dbReference>
<feature type="binding site" evidence="5">
    <location>
        <begin position="96"/>
        <end position="98"/>
    </location>
    <ligand>
        <name>acetyl-CoA</name>
        <dbReference type="ChEBI" id="CHEBI:57288"/>
    </ligand>
</feature>
<dbReference type="InterPro" id="IPR016181">
    <property type="entry name" value="Acyl_CoA_acyltransferase"/>
</dbReference>
<feature type="binding site" evidence="5">
    <location>
        <begin position="132"/>
        <end position="133"/>
    </location>
    <ligand>
        <name>acetyl-CoA</name>
        <dbReference type="ChEBI" id="CHEBI:57288"/>
    </ligand>
</feature>
<dbReference type="Pfam" id="PF17668">
    <property type="entry name" value="Acetyltransf_17"/>
    <property type="match status" value="1"/>
</dbReference>
<dbReference type="GO" id="GO:0034069">
    <property type="term" value="F:aminoglycoside N-acetyltransferase activity"/>
    <property type="evidence" value="ECO:0007669"/>
    <property type="project" value="TreeGrafter"/>
</dbReference>
<keyword evidence="2" id="KW-1036">Host cytoplasmic vesicle</keyword>
<evidence type="ECO:0000256" key="1">
    <source>
        <dbReference type="ARBA" id="ARBA00009213"/>
    </source>
</evidence>
<keyword evidence="4 5" id="KW-0012">Acyltransferase</keyword>
<accession>A0A9X3D5Y7</accession>
<feature type="binding site" evidence="5">
    <location>
        <begin position="104"/>
        <end position="109"/>
    </location>
    <ligand>
        <name>acetyl-CoA</name>
        <dbReference type="ChEBI" id="CHEBI:57288"/>
    </ligand>
</feature>
<dbReference type="Proteomes" id="UP001143347">
    <property type="component" value="Unassembled WGS sequence"/>
</dbReference>
<dbReference type="AlphaFoldDB" id="A0A9X3D5Y7"/>
<keyword evidence="8" id="KW-1185">Reference proteome</keyword>
<dbReference type="SUPFAM" id="SSF55718">
    <property type="entry name" value="SCP-like"/>
    <property type="match status" value="1"/>
</dbReference>
<reference evidence="7" key="1">
    <citation type="submission" date="2022-10" db="EMBL/GenBank/DDBJ databases">
        <title>WGS of marine actinomycetes from Thailand.</title>
        <authorList>
            <person name="Thawai C."/>
        </authorList>
    </citation>
    <scope>NUCLEOTIDE SEQUENCE</scope>
    <source>
        <strain evidence="7">SW21</strain>
    </source>
</reference>
<dbReference type="SUPFAM" id="SSF55729">
    <property type="entry name" value="Acyl-CoA N-acyltransferases (Nat)"/>
    <property type="match status" value="1"/>
</dbReference>
<dbReference type="RefSeq" id="WP_266062634.1">
    <property type="nucleotide sequence ID" value="NZ_JAPKFM010000017.1"/>
</dbReference>
<protein>
    <submittedName>
        <fullName evidence="7">GNAT family N-acetyltransferase</fullName>
    </submittedName>
</protein>
<dbReference type="NCBIfam" id="NF002367">
    <property type="entry name" value="PRK01346.1-4"/>
    <property type="match status" value="1"/>
</dbReference>
<gene>
    <name evidence="7" type="ORF">OSB52_15645</name>
</gene>
<feature type="domain" description="N-acetyltransferase" evidence="6">
    <location>
        <begin position="11"/>
        <end position="165"/>
    </location>
</feature>
<dbReference type="InterPro" id="IPR022902">
    <property type="entry name" value="NAcTrfase_Eis"/>
</dbReference>
<dbReference type="GO" id="GO:0030649">
    <property type="term" value="P:aminoglycoside antibiotic catabolic process"/>
    <property type="evidence" value="ECO:0007669"/>
    <property type="project" value="TreeGrafter"/>
</dbReference>
<evidence type="ECO:0000259" key="6">
    <source>
        <dbReference type="PROSITE" id="PS51186"/>
    </source>
</evidence>